<protein>
    <recommendedName>
        <fullName evidence="1">RNA polymerase sigma-70 region 2 domain-containing protein</fullName>
    </recommendedName>
</protein>
<dbReference type="NCBIfam" id="TIGR02937">
    <property type="entry name" value="sigma70-ECF"/>
    <property type="match status" value="1"/>
</dbReference>
<sequence>MTNEELVMAYQNGDKSAMAAIIEKNRGLVNTFVNQCQGLEASYLDRYDLEQNGCMGLMDAVKRFDPLLGFKFSTYASMSIKRNLYRSIRVSTPWEKRSSSESKLCNVISAFDFLPGTENVTYMDTFEDESAQTAYHEAIEVIDREILRKDLFLVLNKGLGANNLARNLIILNYGLTGKAYSVNELATKYQLSLNRINHLIPAGLKKIKRSEAGKQLKEKYKIEFFHNSLENLTALQYKNPVYCAIELEYLKAIS</sequence>
<dbReference type="InterPro" id="IPR014284">
    <property type="entry name" value="RNA_pol_sigma-70_dom"/>
</dbReference>
<dbReference type="RefSeq" id="WP_050740631.1">
    <property type="nucleotide sequence ID" value="NZ_LGYO01000029.1"/>
</dbReference>
<reference evidence="3" key="1">
    <citation type="submission" date="2015-07" db="EMBL/GenBank/DDBJ databases">
        <title>Draft genome sequence of Acetobacterium bakii DSM 8293, a potential psychrophilic chemical producer through syngas fermentation.</title>
        <authorList>
            <person name="Song Y."/>
            <person name="Hwang S."/>
            <person name="Cho B.-K."/>
        </authorList>
    </citation>
    <scope>NUCLEOTIDE SEQUENCE [LARGE SCALE GENOMIC DNA]</scope>
    <source>
        <strain evidence="3">DSM 8239</strain>
    </source>
</reference>
<dbReference type="InterPro" id="IPR050239">
    <property type="entry name" value="Sigma-70_RNA_pol_init_factors"/>
</dbReference>
<dbReference type="Pfam" id="PF04542">
    <property type="entry name" value="Sigma70_r2"/>
    <property type="match status" value="1"/>
</dbReference>
<evidence type="ECO:0000313" key="2">
    <source>
        <dbReference type="EMBL" id="KNZ41468.1"/>
    </source>
</evidence>
<dbReference type="EMBL" id="LGYO01000029">
    <property type="protein sequence ID" value="KNZ41468.1"/>
    <property type="molecule type" value="Genomic_DNA"/>
</dbReference>
<organism evidence="2 3">
    <name type="scientific">Acetobacterium bakii</name>
    <dbReference type="NCBI Taxonomy" id="52689"/>
    <lineage>
        <taxon>Bacteria</taxon>
        <taxon>Bacillati</taxon>
        <taxon>Bacillota</taxon>
        <taxon>Clostridia</taxon>
        <taxon>Eubacteriales</taxon>
        <taxon>Eubacteriaceae</taxon>
        <taxon>Acetobacterium</taxon>
    </lineage>
</organism>
<comment type="caution">
    <text evidence="2">The sequence shown here is derived from an EMBL/GenBank/DDBJ whole genome shotgun (WGS) entry which is preliminary data.</text>
</comment>
<dbReference type="InterPro" id="IPR007627">
    <property type="entry name" value="RNA_pol_sigma70_r2"/>
</dbReference>
<evidence type="ECO:0000313" key="3">
    <source>
        <dbReference type="Proteomes" id="UP000036873"/>
    </source>
</evidence>
<dbReference type="STRING" id="52689.AKG39_11935"/>
<dbReference type="OrthoDB" id="1779676at2"/>
<dbReference type="Gene3D" id="1.20.120.1810">
    <property type="match status" value="1"/>
</dbReference>
<gene>
    <name evidence="2" type="ORF">AKG39_11935</name>
</gene>
<dbReference type="GO" id="GO:0006352">
    <property type="term" value="P:DNA-templated transcription initiation"/>
    <property type="evidence" value="ECO:0007669"/>
    <property type="project" value="InterPro"/>
</dbReference>
<dbReference type="SUPFAM" id="SSF88946">
    <property type="entry name" value="Sigma2 domain of RNA polymerase sigma factors"/>
    <property type="match status" value="1"/>
</dbReference>
<evidence type="ECO:0000259" key="1">
    <source>
        <dbReference type="Pfam" id="PF04542"/>
    </source>
</evidence>
<dbReference type="InterPro" id="IPR013325">
    <property type="entry name" value="RNA_pol_sigma_r2"/>
</dbReference>
<dbReference type="SUPFAM" id="SSF88659">
    <property type="entry name" value="Sigma3 and sigma4 domains of RNA polymerase sigma factors"/>
    <property type="match status" value="1"/>
</dbReference>
<accession>A0A0L6TYZ6</accession>
<keyword evidence="3" id="KW-1185">Reference proteome</keyword>
<dbReference type="Proteomes" id="UP000036873">
    <property type="component" value="Unassembled WGS sequence"/>
</dbReference>
<dbReference type="AlphaFoldDB" id="A0A0L6TYZ6"/>
<proteinExistence type="predicted"/>
<dbReference type="GO" id="GO:0003700">
    <property type="term" value="F:DNA-binding transcription factor activity"/>
    <property type="evidence" value="ECO:0007669"/>
    <property type="project" value="InterPro"/>
</dbReference>
<dbReference type="PANTHER" id="PTHR30603">
    <property type="entry name" value="RNA POLYMERASE SIGMA FACTOR RPO"/>
    <property type="match status" value="1"/>
</dbReference>
<feature type="domain" description="RNA polymerase sigma-70 region 2" evidence="1">
    <location>
        <begin position="34"/>
        <end position="89"/>
    </location>
</feature>
<dbReference type="InterPro" id="IPR013324">
    <property type="entry name" value="RNA_pol_sigma_r3/r4-like"/>
</dbReference>
<dbReference type="PANTHER" id="PTHR30603:SF47">
    <property type="entry name" value="RNA POLYMERASE SIGMA FACTOR SIGD, CHLOROPLASTIC"/>
    <property type="match status" value="1"/>
</dbReference>
<name>A0A0L6TYZ6_9FIRM</name>